<keyword evidence="1" id="KW-1133">Transmembrane helix</keyword>
<proteinExistence type="predicted"/>
<keyword evidence="3" id="KW-1185">Reference proteome</keyword>
<evidence type="ECO:0008006" key="4">
    <source>
        <dbReference type="Google" id="ProtNLM"/>
    </source>
</evidence>
<feature type="transmembrane region" description="Helical" evidence="1">
    <location>
        <begin position="12"/>
        <end position="27"/>
    </location>
</feature>
<evidence type="ECO:0000313" key="2">
    <source>
        <dbReference type="EMBL" id="OXA56318.1"/>
    </source>
</evidence>
<dbReference type="EMBL" id="LNIX01000004">
    <property type="protein sequence ID" value="OXA56318.1"/>
    <property type="molecule type" value="Genomic_DNA"/>
</dbReference>
<dbReference type="SUPFAM" id="SSF55961">
    <property type="entry name" value="Bet v1-like"/>
    <property type="match status" value="1"/>
</dbReference>
<organism evidence="2 3">
    <name type="scientific">Folsomia candida</name>
    <name type="common">Springtail</name>
    <dbReference type="NCBI Taxonomy" id="158441"/>
    <lineage>
        <taxon>Eukaryota</taxon>
        <taxon>Metazoa</taxon>
        <taxon>Ecdysozoa</taxon>
        <taxon>Arthropoda</taxon>
        <taxon>Hexapoda</taxon>
        <taxon>Collembola</taxon>
        <taxon>Entomobryomorpha</taxon>
        <taxon>Isotomoidea</taxon>
        <taxon>Isotomidae</taxon>
        <taxon>Proisotominae</taxon>
        <taxon>Folsomia</taxon>
    </lineage>
</organism>
<comment type="caution">
    <text evidence="2">The sequence shown here is derived from an EMBL/GenBank/DDBJ whole genome shotgun (WGS) entry which is preliminary data.</text>
</comment>
<gene>
    <name evidence="2" type="ORF">Fcan01_09281</name>
</gene>
<dbReference type="AlphaFoldDB" id="A0A226EGG9"/>
<evidence type="ECO:0000313" key="3">
    <source>
        <dbReference type="Proteomes" id="UP000198287"/>
    </source>
</evidence>
<sequence length="191" mass="22880">MGVRVKSGMKKVAFYFTALIVFYWLFIRQRRITEKYEIVIPDVVPKSIWEYWADFSNYKRINPTVLDFEIDYERGTYDNWEYGVTYTERLTKLPFTVTIKGKFIVTPEQKHGHFAEPFRIISEHDSCLWIFCSHSDADMTFVATHDGKSTRITETVTFETPVMMTWYYISEFKMQRQYITEQLRTIDFSTV</sequence>
<reference evidence="2 3" key="1">
    <citation type="submission" date="2015-12" db="EMBL/GenBank/DDBJ databases">
        <title>The genome of Folsomia candida.</title>
        <authorList>
            <person name="Faddeeva A."/>
            <person name="Derks M.F."/>
            <person name="Anvar Y."/>
            <person name="Smit S."/>
            <person name="Van Straalen N."/>
            <person name="Roelofs D."/>
        </authorList>
    </citation>
    <scope>NUCLEOTIDE SEQUENCE [LARGE SCALE GENOMIC DNA]</scope>
    <source>
        <strain evidence="2 3">VU population</strain>
        <tissue evidence="2">Whole body</tissue>
    </source>
</reference>
<accession>A0A226EGG9</accession>
<evidence type="ECO:0000256" key="1">
    <source>
        <dbReference type="SAM" id="Phobius"/>
    </source>
</evidence>
<keyword evidence="1" id="KW-0472">Membrane</keyword>
<dbReference type="OrthoDB" id="6578546at2759"/>
<protein>
    <recommendedName>
        <fullName evidence="4">SRPBCC family protein</fullName>
    </recommendedName>
</protein>
<dbReference type="Proteomes" id="UP000198287">
    <property type="component" value="Unassembled WGS sequence"/>
</dbReference>
<dbReference type="OMA" id="HDWRYTV"/>
<keyword evidence="1" id="KW-0812">Transmembrane</keyword>
<name>A0A226EGG9_FOLCA</name>